<keyword evidence="4 5" id="KW-0472">Membrane</keyword>
<gene>
    <name evidence="7" type="ORF">GPJ81_00945</name>
</gene>
<feature type="transmembrane region" description="Helical" evidence="5">
    <location>
        <begin position="184"/>
        <end position="203"/>
    </location>
</feature>
<dbReference type="AlphaFoldDB" id="A0A6I6HF31"/>
<dbReference type="Proteomes" id="UP000426235">
    <property type="component" value="Chromosome"/>
</dbReference>
<dbReference type="GO" id="GO:0055085">
    <property type="term" value="P:transmembrane transport"/>
    <property type="evidence" value="ECO:0007669"/>
    <property type="project" value="InterPro"/>
</dbReference>
<dbReference type="CDD" id="cd07042">
    <property type="entry name" value="STAS_SulP_like_sulfate_transporter"/>
    <property type="match status" value="1"/>
</dbReference>
<dbReference type="PANTHER" id="PTHR11814">
    <property type="entry name" value="SULFATE TRANSPORTER"/>
    <property type="match status" value="1"/>
</dbReference>
<proteinExistence type="predicted"/>
<feature type="transmembrane region" description="Helical" evidence="5">
    <location>
        <begin position="210"/>
        <end position="234"/>
    </location>
</feature>
<feature type="transmembrane region" description="Helical" evidence="5">
    <location>
        <begin position="76"/>
        <end position="97"/>
    </location>
</feature>
<evidence type="ECO:0000256" key="5">
    <source>
        <dbReference type="SAM" id="Phobius"/>
    </source>
</evidence>
<evidence type="ECO:0000313" key="7">
    <source>
        <dbReference type="EMBL" id="QGW75297.1"/>
    </source>
</evidence>
<dbReference type="InterPro" id="IPR002645">
    <property type="entry name" value="STAS_dom"/>
</dbReference>
<dbReference type="Gene3D" id="3.30.750.24">
    <property type="entry name" value="STAS domain"/>
    <property type="match status" value="1"/>
</dbReference>
<feature type="transmembrane region" description="Helical" evidence="5">
    <location>
        <begin position="55"/>
        <end position="71"/>
    </location>
</feature>
<dbReference type="GO" id="GO:0016020">
    <property type="term" value="C:membrane"/>
    <property type="evidence" value="ECO:0007669"/>
    <property type="project" value="UniProtKB-SubCell"/>
</dbReference>
<dbReference type="SUPFAM" id="SSF52091">
    <property type="entry name" value="SpoIIaa-like"/>
    <property type="match status" value="1"/>
</dbReference>
<feature type="transmembrane region" description="Helical" evidence="5">
    <location>
        <begin position="128"/>
        <end position="152"/>
    </location>
</feature>
<dbReference type="InterPro" id="IPR011547">
    <property type="entry name" value="SLC26A/SulP_dom"/>
</dbReference>
<evidence type="ECO:0000256" key="2">
    <source>
        <dbReference type="ARBA" id="ARBA00022692"/>
    </source>
</evidence>
<evidence type="ECO:0000259" key="6">
    <source>
        <dbReference type="PROSITE" id="PS50801"/>
    </source>
</evidence>
<organism evidence="7 8">
    <name type="scientific">Pseudomonas alkylphenolica</name>
    <dbReference type="NCBI Taxonomy" id="237609"/>
    <lineage>
        <taxon>Bacteria</taxon>
        <taxon>Pseudomonadati</taxon>
        <taxon>Pseudomonadota</taxon>
        <taxon>Gammaproteobacteria</taxon>
        <taxon>Pseudomonadales</taxon>
        <taxon>Pseudomonadaceae</taxon>
        <taxon>Pseudomonas</taxon>
    </lineage>
</organism>
<dbReference type="RefSeq" id="WP_157190638.1">
    <property type="nucleotide sequence ID" value="NZ_CP046621.1"/>
</dbReference>
<feature type="transmembrane region" description="Helical" evidence="5">
    <location>
        <begin position="391"/>
        <end position="418"/>
    </location>
</feature>
<feature type="transmembrane region" description="Helical" evidence="5">
    <location>
        <begin position="103"/>
        <end position="121"/>
    </location>
</feature>
<feature type="transmembrane region" description="Helical" evidence="5">
    <location>
        <begin position="254"/>
        <end position="277"/>
    </location>
</feature>
<evidence type="ECO:0000256" key="1">
    <source>
        <dbReference type="ARBA" id="ARBA00004141"/>
    </source>
</evidence>
<dbReference type="InterPro" id="IPR001902">
    <property type="entry name" value="SLC26A/SulP_fam"/>
</dbReference>
<dbReference type="Pfam" id="PF00916">
    <property type="entry name" value="Sulfate_transp"/>
    <property type="match status" value="1"/>
</dbReference>
<dbReference type="PROSITE" id="PS50801">
    <property type="entry name" value="STAS"/>
    <property type="match status" value="1"/>
</dbReference>
<protein>
    <submittedName>
        <fullName evidence="7">STAS domain-containing protein</fullName>
    </submittedName>
</protein>
<dbReference type="Pfam" id="PF01740">
    <property type="entry name" value="STAS"/>
    <property type="match status" value="1"/>
</dbReference>
<sequence length="523" mass="56177">MAWPDRQRLLPFLSWLPRQTRASVRRDLLVGLSGAILALPQSIAYALIAGLPAEYGLYAAIVPVLIACLWGSSWHLICGPTAAISIVLYASVSPLAVSGSDDYITLILLLTFLAGVFQWLLGMLRFGALVNFVSHSVVLGFTLGAAVVIALGQLPSLLGLDLPSQATALKTLESLLAHAGEVDWPSLVLGLGTLLLGVALKLLRPRWPGLLITLTIASLLVWLLPGVFAHVQLVPGFAGQLPPLSPLPLLDFELILRLLPSAVAVGMLGLVTSLSIARSLSSRSEQVIDANQEIRAQGLSNMIGSLFSGYLSSGSFTRSGLSYDAGARSPLAGVFSTLWVALFAVAGASLIAHIPIPAMAASILLICWGLIDHRAMRALLRVSRSEFLVMALTAAATLLLELQTAIYAGVLASLFFYLKRTSRPRIQQSREGDADVLRVGGSIFFGASHYLQVRLQRCQGPDVVIDARQINFIDFSGVDMLHREARRLRRAGGSLTLHRARPQVIEELHKLEGAAFCPIRFEG</sequence>
<accession>A0A6I6HF31</accession>
<reference evidence="7" key="1">
    <citation type="submission" date="2019-12" db="EMBL/GenBank/DDBJ databases">
        <title>Hybrid Genome Assemblies of two High G+C Isolates from Undergraduate Microbiology Courses.</title>
        <authorList>
            <person name="Ne Ville C.J."/>
            <person name="Enright D."/>
            <person name="Hernandez I."/>
            <person name="Dodsworth J."/>
            <person name="Orwin P.M."/>
        </authorList>
    </citation>
    <scope>NUCLEOTIDE SEQUENCE [LARGE SCALE GENOMIC DNA]</scope>
    <source>
        <strain evidence="7">Neo</strain>
    </source>
</reference>
<name>A0A6I6HF31_9PSED</name>
<dbReference type="EMBL" id="CP046621">
    <property type="protein sequence ID" value="QGW75297.1"/>
    <property type="molecule type" value="Genomic_DNA"/>
</dbReference>
<keyword evidence="8" id="KW-1185">Reference proteome</keyword>
<keyword evidence="3 5" id="KW-1133">Transmembrane helix</keyword>
<evidence type="ECO:0000313" key="8">
    <source>
        <dbReference type="Proteomes" id="UP000426235"/>
    </source>
</evidence>
<evidence type="ECO:0000256" key="4">
    <source>
        <dbReference type="ARBA" id="ARBA00023136"/>
    </source>
</evidence>
<comment type="subcellular location">
    <subcellularLocation>
        <location evidence="1">Membrane</location>
        <topology evidence="1">Multi-pass membrane protein</topology>
    </subcellularLocation>
</comment>
<feature type="transmembrane region" description="Helical" evidence="5">
    <location>
        <begin position="28"/>
        <end position="49"/>
    </location>
</feature>
<evidence type="ECO:0000256" key="3">
    <source>
        <dbReference type="ARBA" id="ARBA00022989"/>
    </source>
</evidence>
<dbReference type="InterPro" id="IPR036513">
    <property type="entry name" value="STAS_dom_sf"/>
</dbReference>
<feature type="domain" description="STAS" evidence="6">
    <location>
        <begin position="436"/>
        <end position="508"/>
    </location>
</feature>
<feature type="transmembrane region" description="Helical" evidence="5">
    <location>
        <begin position="338"/>
        <end position="371"/>
    </location>
</feature>
<keyword evidence="2 5" id="KW-0812">Transmembrane</keyword>